<sequence>MFVSHSNVDYEFVKVIVKTLEKDYNIRCMVAGQEFVGGTPIDENIISRMEESMKVLIVLTPNYTESGWCQYEQRMIFIMSLTNQNNCIIPLMLEPCNIPNTLKGLTYIDANCMSGFAPDLIAQIKVYVL</sequence>
<proteinExistence type="predicted"/>
<evidence type="ECO:0000259" key="1">
    <source>
        <dbReference type="PROSITE" id="PS50104"/>
    </source>
</evidence>
<dbReference type="InterPro" id="IPR035897">
    <property type="entry name" value="Toll_tir_struct_dom_sf"/>
</dbReference>
<comment type="caution">
    <text evidence="2">The sequence shown here is derived from an EMBL/GenBank/DDBJ whole genome shotgun (WGS) entry which is preliminary data.</text>
</comment>
<reference evidence="2 3" key="1">
    <citation type="submission" date="2022-12" db="EMBL/GenBank/DDBJ databases">
        <title>Chromosome-level genome of Tegillarca granosa.</title>
        <authorList>
            <person name="Kim J."/>
        </authorList>
    </citation>
    <scope>NUCLEOTIDE SEQUENCE [LARGE SCALE GENOMIC DNA]</scope>
    <source>
        <strain evidence="2">Teg-2019</strain>
        <tissue evidence="2">Adductor muscle</tissue>
    </source>
</reference>
<dbReference type="InterPro" id="IPR000157">
    <property type="entry name" value="TIR_dom"/>
</dbReference>
<name>A0ABQ9EJD4_TEGGR</name>
<organism evidence="2 3">
    <name type="scientific">Tegillarca granosa</name>
    <name type="common">Malaysian cockle</name>
    <name type="synonym">Anadara granosa</name>
    <dbReference type="NCBI Taxonomy" id="220873"/>
    <lineage>
        <taxon>Eukaryota</taxon>
        <taxon>Metazoa</taxon>
        <taxon>Spiralia</taxon>
        <taxon>Lophotrochozoa</taxon>
        <taxon>Mollusca</taxon>
        <taxon>Bivalvia</taxon>
        <taxon>Autobranchia</taxon>
        <taxon>Pteriomorphia</taxon>
        <taxon>Arcoida</taxon>
        <taxon>Arcoidea</taxon>
        <taxon>Arcidae</taxon>
        <taxon>Tegillarca</taxon>
    </lineage>
</organism>
<feature type="domain" description="TIR" evidence="1">
    <location>
        <begin position="1"/>
        <end position="124"/>
    </location>
</feature>
<dbReference type="EMBL" id="JARBDR010000903">
    <property type="protein sequence ID" value="KAJ8304052.1"/>
    <property type="molecule type" value="Genomic_DNA"/>
</dbReference>
<accession>A0ABQ9EJD4</accession>
<dbReference type="InterPro" id="IPR042342">
    <property type="entry name" value="TTC22"/>
</dbReference>
<gene>
    <name evidence="2" type="ORF">KUTeg_017635</name>
</gene>
<dbReference type="Gene3D" id="3.40.50.10140">
    <property type="entry name" value="Toll/interleukin-1 receptor homology (TIR) domain"/>
    <property type="match status" value="1"/>
</dbReference>
<dbReference type="PROSITE" id="PS50104">
    <property type="entry name" value="TIR"/>
    <property type="match status" value="1"/>
</dbReference>
<dbReference type="PANTHER" id="PTHR16253">
    <property type="entry name" value="TETRATRICOPEPTIDE REPEAT PROTEIN 22"/>
    <property type="match status" value="1"/>
</dbReference>
<evidence type="ECO:0000313" key="3">
    <source>
        <dbReference type="Proteomes" id="UP001217089"/>
    </source>
</evidence>
<keyword evidence="3" id="KW-1185">Reference proteome</keyword>
<protein>
    <recommendedName>
        <fullName evidence="1">TIR domain-containing protein</fullName>
    </recommendedName>
</protein>
<dbReference type="Pfam" id="PF13676">
    <property type="entry name" value="TIR_2"/>
    <property type="match status" value="1"/>
</dbReference>
<dbReference type="SMART" id="SM00255">
    <property type="entry name" value="TIR"/>
    <property type="match status" value="1"/>
</dbReference>
<dbReference type="PANTHER" id="PTHR16253:SF0">
    <property type="entry name" value="TETRATRICOPEPTIDE REPEAT PROTEIN 22"/>
    <property type="match status" value="1"/>
</dbReference>
<dbReference type="Proteomes" id="UP001217089">
    <property type="component" value="Unassembled WGS sequence"/>
</dbReference>
<dbReference type="SUPFAM" id="SSF52200">
    <property type="entry name" value="Toll/Interleukin receptor TIR domain"/>
    <property type="match status" value="1"/>
</dbReference>
<evidence type="ECO:0000313" key="2">
    <source>
        <dbReference type="EMBL" id="KAJ8304052.1"/>
    </source>
</evidence>